<dbReference type="EMBL" id="BORT01000002">
    <property type="protein sequence ID" value="GIO45916.1"/>
    <property type="molecule type" value="Genomic_DNA"/>
</dbReference>
<gene>
    <name evidence="1" type="ORF">J34TS1_06810</name>
</gene>
<accession>A0A919Y871</accession>
<proteinExistence type="predicted"/>
<evidence type="ECO:0000313" key="1">
    <source>
        <dbReference type="EMBL" id="GIO45916.1"/>
    </source>
</evidence>
<dbReference type="Proteomes" id="UP000682811">
    <property type="component" value="Unassembled WGS sequence"/>
</dbReference>
<comment type="caution">
    <text evidence="1">The sequence shown here is derived from an EMBL/GenBank/DDBJ whole genome shotgun (WGS) entry which is preliminary data.</text>
</comment>
<name>A0A919Y871_9BACL</name>
<reference evidence="1 2" key="1">
    <citation type="submission" date="2021-03" db="EMBL/GenBank/DDBJ databases">
        <title>Antimicrobial resistance genes in bacteria isolated from Japanese honey, and their potential for conferring macrolide and lincosamide resistance in the American foulbrood pathogen Paenibacillus larvae.</title>
        <authorList>
            <person name="Okamoto M."/>
            <person name="Kumagai M."/>
            <person name="Kanamori H."/>
            <person name="Takamatsu D."/>
        </authorList>
    </citation>
    <scope>NUCLEOTIDE SEQUENCE [LARGE SCALE GENOMIC DNA]</scope>
    <source>
        <strain evidence="1 2">J34TS1</strain>
    </source>
</reference>
<organism evidence="1 2">
    <name type="scientific">Paenibacillus azoreducens</name>
    <dbReference type="NCBI Taxonomy" id="116718"/>
    <lineage>
        <taxon>Bacteria</taxon>
        <taxon>Bacillati</taxon>
        <taxon>Bacillota</taxon>
        <taxon>Bacilli</taxon>
        <taxon>Bacillales</taxon>
        <taxon>Paenibacillaceae</taxon>
        <taxon>Paenibacillus</taxon>
    </lineage>
</organism>
<keyword evidence="2" id="KW-1185">Reference proteome</keyword>
<protein>
    <submittedName>
        <fullName evidence="1">Uncharacterized protein</fullName>
    </submittedName>
</protein>
<evidence type="ECO:0000313" key="2">
    <source>
        <dbReference type="Proteomes" id="UP000682811"/>
    </source>
</evidence>
<sequence>MENRLTFLSLNRHETVGKSELCIKQGSNNPTKWSLCFDAYSKYFAGTPKKTYKFYTAQKNPRFGIEARVREQKYFIYMD</sequence>
<dbReference type="AlphaFoldDB" id="A0A919Y871"/>